<organism evidence="1 2">
    <name type="scientific">Massilia orientalis</name>
    <dbReference type="NCBI Taxonomy" id="3050128"/>
    <lineage>
        <taxon>Bacteria</taxon>
        <taxon>Pseudomonadati</taxon>
        <taxon>Pseudomonadota</taxon>
        <taxon>Betaproteobacteria</taxon>
        <taxon>Burkholderiales</taxon>
        <taxon>Oxalobacteraceae</taxon>
        <taxon>Telluria group</taxon>
        <taxon>Massilia</taxon>
    </lineage>
</organism>
<protein>
    <submittedName>
        <fullName evidence="1">LysR family transcriptional regulator</fullName>
    </submittedName>
</protein>
<comment type="caution">
    <text evidence="1">The sequence shown here is derived from an EMBL/GenBank/DDBJ whole genome shotgun (WGS) entry which is preliminary data.</text>
</comment>
<accession>A0ACC7M3U4</accession>
<name>A0ACC7M3U4_9BURK</name>
<dbReference type="Proteomes" id="UP001168096">
    <property type="component" value="Unassembled WGS sequence"/>
</dbReference>
<sequence length="342" mass="37684">MNVQSMRFNRLDLNLLIGLDVLLAECNITRAARRLCLSQSAASGILARLRDYFGDELLVQSGRRMVPTPLALSLMEPVRDILLKIERTVETAADFRPDVACRHFRVVASDYVGSVVLAALSARIGAVAPGVTLEILQPHEHAMVQMERGEIDLLLMPERYLARTYPSEALFADRFSCIVWSGNADVGARLTESDYLRLGHVATSFGSHRQVAFEETHFKSVGLSRRIEVVCATFNMLPQFVVGTRRIATLPHRLAVQLARHYPVRVVEPPLAIPGIVECMQWHPSTQHDAAHVWLRALLRDAAPAEAHDGYRATPSTQPDAGADSSWTGPIIPDARNGASAA</sequence>
<keyword evidence="2" id="KW-1185">Reference proteome</keyword>
<dbReference type="EMBL" id="JASNRB020000001">
    <property type="protein sequence ID" value="MFJ1466284.1"/>
    <property type="molecule type" value="Genomic_DNA"/>
</dbReference>
<evidence type="ECO:0000313" key="1">
    <source>
        <dbReference type="EMBL" id="MFJ1466284.1"/>
    </source>
</evidence>
<evidence type="ECO:0000313" key="2">
    <source>
        <dbReference type="Proteomes" id="UP001168096"/>
    </source>
</evidence>
<proteinExistence type="predicted"/>
<gene>
    <name evidence="1" type="ORF">QPK29_001055</name>
</gene>
<reference evidence="1" key="1">
    <citation type="submission" date="2024-11" db="EMBL/GenBank/DDBJ databases">
        <title>Description of Massilia orientalis sp. nov., isolated from rhizosphere soil of Ageratina adenophora.</title>
        <authorList>
            <person name="Wang Y."/>
        </authorList>
    </citation>
    <scope>NUCLEOTIDE SEQUENCE</scope>
    <source>
        <strain evidence="1">YIM B02787</strain>
    </source>
</reference>